<keyword evidence="3" id="KW-1185">Reference proteome</keyword>
<dbReference type="InterPro" id="IPR016024">
    <property type="entry name" value="ARM-type_fold"/>
</dbReference>
<reference evidence="2 3" key="2">
    <citation type="submission" date="2019-01" db="EMBL/GenBank/DDBJ databases">
        <title>The decoding of complex shrimp genome reveals the adaptation for benthos swimmer, frequently molting mechanism and breeding impact on genome.</title>
        <authorList>
            <person name="Sun Y."/>
            <person name="Gao Y."/>
            <person name="Yu Y."/>
        </authorList>
    </citation>
    <scope>NUCLEOTIDE SEQUENCE [LARGE SCALE GENOMIC DNA]</scope>
    <source>
        <tissue evidence="2">Muscle</tissue>
    </source>
</reference>
<dbReference type="AlphaFoldDB" id="A0A3R7MKX5"/>
<protein>
    <submittedName>
        <fullName evidence="2">Putative engulfment and cell motility protein 1-like</fullName>
    </submittedName>
</protein>
<organism evidence="2 3">
    <name type="scientific">Penaeus vannamei</name>
    <name type="common">Whiteleg shrimp</name>
    <name type="synonym">Litopenaeus vannamei</name>
    <dbReference type="NCBI Taxonomy" id="6689"/>
    <lineage>
        <taxon>Eukaryota</taxon>
        <taxon>Metazoa</taxon>
        <taxon>Ecdysozoa</taxon>
        <taxon>Arthropoda</taxon>
        <taxon>Crustacea</taxon>
        <taxon>Multicrustacea</taxon>
        <taxon>Malacostraca</taxon>
        <taxon>Eumalacostraca</taxon>
        <taxon>Eucarida</taxon>
        <taxon>Decapoda</taxon>
        <taxon>Dendrobranchiata</taxon>
        <taxon>Penaeoidea</taxon>
        <taxon>Penaeidae</taxon>
        <taxon>Penaeus</taxon>
    </lineage>
</organism>
<dbReference type="GO" id="GO:0048870">
    <property type="term" value="P:cell motility"/>
    <property type="evidence" value="ECO:0007669"/>
    <property type="project" value="TreeGrafter"/>
</dbReference>
<evidence type="ECO:0000259" key="1">
    <source>
        <dbReference type="PROSITE" id="PS51335"/>
    </source>
</evidence>
<dbReference type="PANTHER" id="PTHR12771:SF56">
    <property type="entry name" value="CED-12"/>
    <property type="match status" value="1"/>
</dbReference>
<dbReference type="Pfam" id="PF04727">
    <property type="entry name" value="ELMO_CED12"/>
    <property type="match status" value="1"/>
</dbReference>
<gene>
    <name evidence="2" type="ORF">C7M84_001815</name>
</gene>
<evidence type="ECO:0000313" key="3">
    <source>
        <dbReference type="Proteomes" id="UP000283509"/>
    </source>
</evidence>
<accession>A0A3R7MKX5</accession>
<reference evidence="2 3" key="1">
    <citation type="submission" date="2018-04" db="EMBL/GenBank/DDBJ databases">
        <authorList>
            <person name="Zhang X."/>
            <person name="Yuan J."/>
            <person name="Li F."/>
            <person name="Xiang J."/>
        </authorList>
    </citation>
    <scope>NUCLEOTIDE SEQUENCE [LARGE SCALE GENOMIC DNA]</scope>
    <source>
        <tissue evidence="2">Muscle</tissue>
    </source>
</reference>
<sequence>MLTSFLELMDHGIMPWDDLQPPFIEKMVSFINVQVTPETRTLSTALTILENIVLNSQSKYTLVEKQITIPHLLQHISNSKKVEIQQSVLALINALFQKSEAQKRKYWAATLSSRQYRTILTNNVLIHAETGGIGADMAHQLYVLQQLLLNQYEERMNTSMDPSDQDATDKIKELRRIAFEEARVQKEYKKLGFRNDINPAQDFMETPPGMLALDNMIFFARNHWISGYAKLVLENCYRADSHECPFGRASIELTKLLCEILKIGEVPTEQGQTFHPMFFSHDHAFEELFSICIVLLNKTWKEMKATTEDFSKVLSVVRAGPDHSHKQ</sequence>
<dbReference type="GO" id="GO:0005886">
    <property type="term" value="C:plasma membrane"/>
    <property type="evidence" value="ECO:0007669"/>
    <property type="project" value="TreeGrafter"/>
</dbReference>
<dbReference type="SUPFAM" id="SSF48371">
    <property type="entry name" value="ARM repeat"/>
    <property type="match status" value="1"/>
</dbReference>
<comment type="caution">
    <text evidence="2">The sequence shown here is derived from an EMBL/GenBank/DDBJ whole genome shotgun (WGS) entry which is preliminary data.</text>
</comment>
<evidence type="ECO:0000313" key="2">
    <source>
        <dbReference type="EMBL" id="ROT79467.1"/>
    </source>
</evidence>
<dbReference type="STRING" id="6689.A0A3R7MKX5"/>
<dbReference type="InterPro" id="IPR006816">
    <property type="entry name" value="ELMO_dom"/>
</dbReference>
<dbReference type="OrthoDB" id="28413at2759"/>
<dbReference type="Pfam" id="PF11841">
    <property type="entry name" value="ELMO_ARM"/>
    <property type="match status" value="1"/>
</dbReference>
<dbReference type="InterPro" id="IPR050868">
    <property type="entry name" value="ELMO_domain-containing"/>
</dbReference>
<dbReference type="PROSITE" id="PS51335">
    <property type="entry name" value="ELMO"/>
    <property type="match status" value="1"/>
</dbReference>
<dbReference type="GO" id="GO:0007015">
    <property type="term" value="P:actin filament organization"/>
    <property type="evidence" value="ECO:0007669"/>
    <property type="project" value="TreeGrafter"/>
</dbReference>
<dbReference type="InterPro" id="IPR024574">
    <property type="entry name" value="ELMO_ARM"/>
</dbReference>
<dbReference type="PANTHER" id="PTHR12771">
    <property type="entry name" value="ENGULFMENT AND CELL MOTILITY"/>
    <property type="match status" value="1"/>
</dbReference>
<name>A0A3R7MKX5_PENVA</name>
<dbReference type="Proteomes" id="UP000283509">
    <property type="component" value="Unassembled WGS sequence"/>
</dbReference>
<dbReference type="EMBL" id="QCYY01001240">
    <property type="protein sequence ID" value="ROT79467.1"/>
    <property type="molecule type" value="Genomic_DNA"/>
</dbReference>
<proteinExistence type="predicted"/>
<feature type="domain" description="ELMO" evidence="1">
    <location>
        <begin position="166"/>
        <end position="325"/>
    </location>
</feature>